<feature type="region of interest" description="Disordered" evidence="1">
    <location>
        <begin position="211"/>
        <end position="251"/>
    </location>
</feature>
<feature type="compositionally biased region" description="Basic and acidic residues" evidence="1">
    <location>
        <begin position="227"/>
        <end position="238"/>
    </location>
</feature>
<accession>A0A6L6WSZ0</accession>
<proteinExistence type="predicted"/>
<protein>
    <recommendedName>
        <fullName evidence="5">Lipoprotein</fullName>
    </recommendedName>
</protein>
<evidence type="ECO:0008006" key="5">
    <source>
        <dbReference type="Google" id="ProtNLM"/>
    </source>
</evidence>
<comment type="caution">
    <text evidence="3">The sequence shown here is derived from an EMBL/GenBank/DDBJ whole genome shotgun (WGS) entry which is preliminary data.</text>
</comment>
<dbReference type="AlphaFoldDB" id="A0A6L6WSZ0"/>
<reference evidence="3 4" key="1">
    <citation type="submission" date="2019-11" db="EMBL/GenBank/DDBJ databases">
        <title>Streptomyces typhae sp. nov., a novel endophytic actinomycete isolated from the root of cattail pollen (Typha angustifolia L.).</title>
        <authorList>
            <person name="Peng C."/>
        </authorList>
    </citation>
    <scope>NUCLEOTIDE SEQUENCE [LARGE SCALE GENOMIC DNA]</scope>
    <source>
        <strain evidence="4">p1417</strain>
    </source>
</reference>
<evidence type="ECO:0000256" key="2">
    <source>
        <dbReference type="SAM" id="SignalP"/>
    </source>
</evidence>
<name>A0A6L6WSZ0_9ACTN</name>
<dbReference type="Proteomes" id="UP000483802">
    <property type="component" value="Unassembled WGS sequence"/>
</dbReference>
<sequence>MFTLRGNKLLAVVTVVGVSGALLAGCGDDGNDSGGSEKPFSGESADQIAAKAVAATKKAKSLHVKGDTRQSDGKTLTLDLSVDKQKNCDGTVQIQGSRADVRHIGDTFYLRGDEQYWKTALKSQPGAAKAIPKLQDKWAKMPADDAVTKGLCDKQDLIGAMDSDKSARKSMKKGGTTTVDGQEAIELTKKSSAGETQKLYVATEGEPYILRATAEGGKRPSTTTFSDYDKEVRPEKPSAGDTVDPRQLAKS</sequence>
<keyword evidence="2" id="KW-0732">Signal</keyword>
<gene>
    <name evidence="3" type="ORF">GPA10_11580</name>
</gene>
<feature type="signal peptide" evidence="2">
    <location>
        <begin position="1"/>
        <end position="24"/>
    </location>
</feature>
<dbReference type="Gene3D" id="2.50.20.20">
    <property type="match status" value="1"/>
</dbReference>
<evidence type="ECO:0000313" key="4">
    <source>
        <dbReference type="Proteomes" id="UP000483802"/>
    </source>
</evidence>
<organism evidence="3 4">
    <name type="scientific">Streptomyces typhae</name>
    <dbReference type="NCBI Taxonomy" id="2681492"/>
    <lineage>
        <taxon>Bacteria</taxon>
        <taxon>Bacillati</taxon>
        <taxon>Actinomycetota</taxon>
        <taxon>Actinomycetes</taxon>
        <taxon>Kitasatosporales</taxon>
        <taxon>Streptomycetaceae</taxon>
        <taxon>Streptomyces</taxon>
    </lineage>
</organism>
<evidence type="ECO:0000313" key="3">
    <source>
        <dbReference type="EMBL" id="MVO85375.1"/>
    </source>
</evidence>
<dbReference type="EMBL" id="WPNZ01000005">
    <property type="protein sequence ID" value="MVO85375.1"/>
    <property type="molecule type" value="Genomic_DNA"/>
</dbReference>
<evidence type="ECO:0000256" key="1">
    <source>
        <dbReference type="SAM" id="MobiDB-lite"/>
    </source>
</evidence>
<keyword evidence="4" id="KW-1185">Reference proteome</keyword>
<feature type="chain" id="PRO_5039203740" description="Lipoprotein" evidence="2">
    <location>
        <begin position="25"/>
        <end position="251"/>
    </location>
</feature>
<dbReference type="PROSITE" id="PS51257">
    <property type="entry name" value="PROKAR_LIPOPROTEIN"/>
    <property type="match status" value="1"/>
</dbReference>